<feature type="transmembrane region" description="Helical" evidence="6">
    <location>
        <begin position="85"/>
        <end position="105"/>
    </location>
</feature>
<evidence type="ECO:0000256" key="1">
    <source>
        <dbReference type="ARBA" id="ARBA00004225"/>
    </source>
</evidence>
<comment type="subcellular location">
    <subcellularLocation>
        <location evidence="1">Mitochondrion membrane</location>
        <topology evidence="1">Multi-pass membrane protein</topology>
    </subcellularLocation>
</comment>
<evidence type="ECO:0000313" key="8">
    <source>
        <dbReference type="Proteomes" id="UP000242188"/>
    </source>
</evidence>
<evidence type="ECO:0000256" key="6">
    <source>
        <dbReference type="SAM" id="Phobius"/>
    </source>
</evidence>
<name>A0A210PRX5_MIZYE</name>
<keyword evidence="3 6" id="KW-1133">Transmembrane helix</keyword>
<evidence type="ECO:0000256" key="4">
    <source>
        <dbReference type="ARBA" id="ARBA00023128"/>
    </source>
</evidence>
<dbReference type="EMBL" id="NEDP02005537">
    <property type="protein sequence ID" value="OWF39204.1"/>
    <property type="molecule type" value="Genomic_DNA"/>
</dbReference>
<sequence>MGIEEGYVRRYKKGDAIPDGAIFLEKDEISKIQKKRLELLKKEKKSSVLPLIYAPAVMATATSTGGLYFAHHFRQVFKLGTSGKAGLGLFFTSLVLPSGLIFGLYSKMIVPSVIKGEVDCRICFETKLGLLQLVLGVAYPISLSWLFSAMEARALFTYPVPYYGSKRPEFMTFFRETVPKATPMSMVVIGSMSIAMAVGSQMQSCYEETFLNECDSMLVQKRDFYGRSDQ</sequence>
<gene>
    <name evidence="7" type="ORF">KP79_PYT20335</name>
</gene>
<organism evidence="7 8">
    <name type="scientific">Mizuhopecten yessoensis</name>
    <name type="common">Japanese scallop</name>
    <name type="synonym">Patinopecten yessoensis</name>
    <dbReference type="NCBI Taxonomy" id="6573"/>
    <lineage>
        <taxon>Eukaryota</taxon>
        <taxon>Metazoa</taxon>
        <taxon>Spiralia</taxon>
        <taxon>Lophotrochozoa</taxon>
        <taxon>Mollusca</taxon>
        <taxon>Bivalvia</taxon>
        <taxon>Autobranchia</taxon>
        <taxon>Pteriomorphia</taxon>
        <taxon>Pectinida</taxon>
        <taxon>Pectinoidea</taxon>
        <taxon>Pectinidae</taxon>
        <taxon>Mizuhopecten</taxon>
    </lineage>
</organism>
<keyword evidence="4" id="KW-0496">Mitochondrion</keyword>
<dbReference type="GO" id="GO:0032981">
    <property type="term" value="P:mitochondrial respiratory chain complex I assembly"/>
    <property type="evidence" value="ECO:0007669"/>
    <property type="project" value="TreeGrafter"/>
</dbReference>
<dbReference type="Pfam" id="PF07114">
    <property type="entry name" value="TMEM126"/>
    <property type="match status" value="1"/>
</dbReference>
<dbReference type="STRING" id="6573.A0A210PRX5"/>
<feature type="transmembrane region" description="Helical" evidence="6">
    <location>
        <begin position="126"/>
        <end position="147"/>
    </location>
</feature>
<comment type="caution">
    <text evidence="7">The sequence shown here is derived from an EMBL/GenBank/DDBJ whole genome shotgun (WGS) entry which is preliminary data.</text>
</comment>
<protein>
    <recommendedName>
        <fullName evidence="9">Transmembrane protein</fullName>
    </recommendedName>
</protein>
<keyword evidence="2 6" id="KW-0812">Transmembrane</keyword>
<keyword evidence="5 6" id="KW-0472">Membrane</keyword>
<feature type="transmembrane region" description="Helical" evidence="6">
    <location>
        <begin position="51"/>
        <end position="73"/>
    </location>
</feature>
<evidence type="ECO:0000256" key="2">
    <source>
        <dbReference type="ARBA" id="ARBA00022692"/>
    </source>
</evidence>
<dbReference type="PANTHER" id="PTHR16296:SF2">
    <property type="entry name" value="TRANSMEMBRANE PROTEIN 126A"/>
    <property type="match status" value="1"/>
</dbReference>
<accession>A0A210PRX5</accession>
<evidence type="ECO:0008006" key="9">
    <source>
        <dbReference type="Google" id="ProtNLM"/>
    </source>
</evidence>
<evidence type="ECO:0000256" key="5">
    <source>
        <dbReference type="ARBA" id="ARBA00023136"/>
    </source>
</evidence>
<dbReference type="Proteomes" id="UP000242188">
    <property type="component" value="Unassembled WGS sequence"/>
</dbReference>
<dbReference type="InterPro" id="IPR009801">
    <property type="entry name" value="TMEM126"/>
</dbReference>
<evidence type="ECO:0000313" key="7">
    <source>
        <dbReference type="EMBL" id="OWF39204.1"/>
    </source>
</evidence>
<keyword evidence="8" id="KW-1185">Reference proteome</keyword>
<dbReference type="PANTHER" id="PTHR16296">
    <property type="entry name" value="UNCHARACTERIZED HYPOTHALAMUS PROTEIN HT007"/>
    <property type="match status" value="1"/>
</dbReference>
<reference evidence="7 8" key="1">
    <citation type="journal article" date="2017" name="Nat. Ecol. Evol.">
        <title>Scallop genome provides insights into evolution of bilaterian karyotype and development.</title>
        <authorList>
            <person name="Wang S."/>
            <person name="Zhang J."/>
            <person name="Jiao W."/>
            <person name="Li J."/>
            <person name="Xun X."/>
            <person name="Sun Y."/>
            <person name="Guo X."/>
            <person name="Huan P."/>
            <person name="Dong B."/>
            <person name="Zhang L."/>
            <person name="Hu X."/>
            <person name="Sun X."/>
            <person name="Wang J."/>
            <person name="Zhao C."/>
            <person name="Wang Y."/>
            <person name="Wang D."/>
            <person name="Huang X."/>
            <person name="Wang R."/>
            <person name="Lv J."/>
            <person name="Li Y."/>
            <person name="Zhang Z."/>
            <person name="Liu B."/>
            <person name="Lu W."/>
            <person name="Hui Y."/>
            <person name="Liang J."/>
            <person name="Zhou Z."/>
            <person name="Hou R."/>
            <person name="Li X."/>
            <person name="Liu Y."/>
            <person name="Li H."/>
            <person name="Ning X."/>
            <person name="Lin Y."/>
            <person name="Zhao L."/>
            <person name="Xing Q."/>
            <person name="Dou J."/>
            <person name="Li Y."/>
            <person name="Mao J."/>
            <person name="Guo H."/>
            <person name="Dou H."/>
            <person name="Li T."/>
            <person name="Mu C."/>
            <person name="Jiang W."/>
            <person name="Fu Q."/>
            <person name="Fu X."/>
            <person name="Miao Y."/>
            <person name="Liu J."/>
            <person name="Yu Q."/>
            <person name="Li R."/>
            <person name="Liao H."/>
            <person name="Li X."/>
            <person name="Kong Y."/>
            <person name="Jiang Z."/>
            <person name="Chourrout D."/>
            <person name="Li R."/>
            <person name="Bao Z."/>
        </authorList>
    </citation>
    <scope>NUCLEOTIDE SEQUENCE [LARGE SCALE GENOMIC DNA]</scope>
    <source>
        <strain evidence="7 8">PY_sf001</strain>
    </source>
</reference>
<dbReference type="GO" id="GO:0031966">
    <property type="term" value="C:mitochondrial membrane"/>
    <property type="evidence" value="ECO:0007669"/>
    <property type="project" value="UniProtKB-SubCell"/>
</dbReference>
<evidence type="ECO:0000256" key="3">
    <source>
        <dbReference type="ARBA" id="ARBA00022989"/>
    </source>
</evidence>
<proteinExistence type="predicted"/>
<dbReference type="AlphaFoldDB" id="A0A210PRX5"/>
<dbReference type="OrthoDB" id="6234762at2759"/>